<dbReference type="Proteomes" id="UP001457282">
    <property type="component" value="Unassembled WGS sequence"/>
</dbReference>
<dbReference type="AlphaFoldDB" id="A0AAW1Y6S6"/>
<dbReference type="EMBL" id="JBEDUW010000002">
    <property type="protein sequence ID" value="KAK9944523.1"/>
    <property type="molecule type" value="Genomic_DNA"/>
</dbReference>
<evidence type="ECO:0000313" key="2">
    <source>
        <dbReference type="Proteomes" id="UP001457282"/>
    </source>
</evidence>
<gene>
    <name evidence="1" type="ORF">M0R45_010085</name>
</gene>
<protein>
    <submittedName>
        <fullName evidence="1">Uncharacterized protein</fullName>
    </submittedName>
</protein>
<sequence>MFSTSSPTYSISYSASFNPLLQFYHSSQSSSKFLPKSFSRSKYFFDNQKILTAKTQYPYHNVPTISYNFPILSPSNLLNFSSPFFHSKQRTREREIRRHGIVRWTSGFEVARQMRKAVVEREIDGGAAQ</sequence>
<keyword evidence="2" id="KW-1185">Reference proteome</keyword>
<reference evidence="1 2" key="1">
    <citation type="journal article" date="2023" name="G3 (Bethesda)">
        <title>A chromosome-length genome assembly and annotation of blackberry (Rubus argutus, cv. 'Hillquist').</title>
        <authorList>
            <person name="Bruna T."/>
            <person name="Aryal R."/>
            <person name="Dudchenko O."/>
            <person name="Sargent D.J."/>
            <person name="Mead D."/>
            <person name="Buti M."/>
            <person name="Cavallini A."/>
            <person name="Hytonen T."/>
            <person name="Andres J."/>
            <person name="Pham M."/>
            <person name="Weisz D."/>
            <person name="Mascagni F."/>
            <person name="Usai G."/>
            <person name="Natali L."/>
            <person name="Bassil N."/>
            <person name="Fernandez G.E."/>
            <person name="Lomsadze A."/>
            <person name="Armour M."/>
            <person name="Olukolu B."/>
            <person name="Poorten T."/>
            <person name="Britton C."/>
            <person name="Davik J."/>
            <person name="Ashrafi H."/>
            <person name="Aiden E.L."/>
            <person name="Borodovsky M."/>
            <person name="Worthington M."/>
        </authorList>
    </citation>
    <scope>NUCLEOTIDE SEQUENCE [LARGE SCALE GENOMIC DNA]</scope>
    <source>
        <strain evidence="1">PI 553951</strain>
    </source>
</reference>
<name>A0AAW1Y6S6_RUBAR</name>
<organism evidence="1 2">
    <name type="scientific">Rubus argutus</name>
    <name type="common">Southern blackberry</name>
    <dbReference type="NCBI Taxonomy" id="59490"/>
    <lineage>
        <taxon>Eukaryota</taxon>
        <taxon>Viridiplantae</taxon>
        <taxon>Streptophyta</taxon>
        <taxon>Embryophyta</taxon>
        <taxon>Tracheophyta</taxon>
        <taxon>Spermatophyta</taxon>
        <taxon>Magnoliopsida</taxon>
        <taxon>eudicotyledons</taxon>
        <taxon>Gunneridae</taxon>
        <taxon>Pentapetalae</taxon>
        <taxon>rosids</taxon>
        <taxon>fabids</taxon>
        <taxon>Rosales</taxon>
        <taxon>Rosaceae</taxon>
        <taxon>Rosoideae</taxon>
        <taxon>Rosoideae incertae sedis</taxon>
        <taxon>Rubus</taxon>
    </lineage>
</organism>
<proteinExistence type="predicted"/>
<evidence type="ECO:0000313" key="1">
    <source>
        <dbReference type="EMBL" id="KAK9944523.1"/>
    </source>
</evidence>
<comment type="caution">
    <text evidence="1">The sequence shown here is derived from an EMBL/GenBank/DDBJ whole genome shotgun (WGS) entry which is preliminary data.</text>
</comment>
<accession>A0AAW1Y6S6</accession>